<evidence type="ECO:0000313" key="1">
    <source>
        <dbReference type="EMBL" id="HIQ70366.1"/>
    </source>
</evidence>
<gene>
    <name evidence="1" type="ORF">IAA67_08560</name>
</gene>
<protein>
    <submittedName>
        <fullName evidence="1">Uncharacterized protein</fullName>
    </submittedName>
</protein>
<organism evidence="1 2">
    <name type="scientific">Candidatus Avoscillospira stercorigallinarum</name>
    <dbReference type="NCBI Taxonomy" id="2840708"/>
    <lineage>
        <taxon>Bacteria</taxon>
        <taxon>Bacillati</taxon>
        <taxon>Bacillota</taxon>
        <taxon>Clostridia</taxon>
        <taxon>Eubacteriales</taxon>
        <taxon>Oscillospiraceae</taxon>
        <taxon>Oscillospiraceae incertae sedis</taxon>
        <taxon>Candidatus Avoscillospira</taxon>
    </lineage>
</organism>
<dbReference type="AlphaFoldDB" id="A0A9D0Z874"/>
<dbReference type="InterPro" id="IPR048150">
    <property type="entry name" value="Spore_exo_CotA-like"/>
</dbReference>
<sequence length="225" mass="22843">MPYQYRTTGGDCGCGPSCPPQSAPPPSGGCPCGDSFRQALDLLCSQQFYGLVDFGSFAFVSDYFLLGASIEAPAGGSQPGDNLTALSATYRCGSCGCETAAASGPLFPPTVGGLAQAGTVSQAALCRLTAVAFDAADDASLTNAANYQAIVQLFTQLLRPAMPQTCVSIADSLTTGVTATATVAAGPLLVENALVLGQLGKLLVLANSTDGRFYLVCADKIDFIG</sequence>
<dbReference type="NCBIfam" id="NF041648">
    <property type="entry name" value="spore_exo_CotA"/>
    <property type="match status" value="1"/>
</dbReference>
<proteinExistence type="predicted"/>
<dbReference type="EMBL" id="DVFN01000121">
    <property type="protein sequence ID" value="HIQ70366.1"/>
    <property type="molecule type" value="Genomic_DNA"/>
</dbReference>
<accession>A0A9D0Z874</accession>
<dbReference type="Proteomes" id="UP000886874">
    <property type="component" value="Unassembled WGS sequence"/>
</dbReference>
<evidence type="ECO:0000313" key="2">
    <source>
        <dbReference type="Proteomes" id="UP000886874"/>
    </source>
</evidence>
<comment type="caution">
    <text evidence="1">The sequence shown here is derived from an EMBL/GenBank/DDBJ whole genome shotgun (WGS) entry which is preliminary data.</text>
</comment>
<reference evidence="1" key="1">
    <citation type="submission" date="2020-10" db="EMBL/GenBank/DDBJ databases">
        <authorList>
            <person name="Gilroy R."/>
        </authorList>
    </citation>
    <scope>NUCLEOTIDE SEQUENCE</scope>
    <source>
        <strain evidence="1">ChiSjej2B20-13462</strain>
    </source>
</reference>
<name>A0A9D0Z874_9FIRM</name>
<reference evidence="1" key="2">
    <citation type="journal article" date="2021" name="PeerJ">
        <title>Extensive microbial diversity within the chicken gut microbiome revealed by metagenomics and culture.</title>
        <authorList>
            <person name="Gilroy R."/>
            <person name="Ravi A."/>
            <person name="Getino M."/>
            <person name="Pursley I."/>
            <person name="Horton D.L."/>
            <person name="Alikhan N.F."/>
            <person name="Baker D."/>
            <person name="Gharbi K."/>
            <person name="Hall N."/>
            <person name="Watson M."/>
            <person name="Adriaenssens E.M."/>
            <person name="Foster-Nyarko E."/>
            <person name="Jarju S."/>
            <person name="Secka A."/>
            <person name="Antonio M."/>
            <person name="Oren A."/>
            <person name="Chaudhuri R.R."/>
            <person name="La Ragione R."/>
            <person name="Hildebrand F."/>
            <person name="Pallen M.J."/>
        </authorList>
    </citation>
    <scope>NUCLEOTIDE SEQUENCE</scope>
    <source>
        <strain evidence="1">ChiSjej2B20-13462</strain>
    </source>
</reference>